<reference evidence="1" key="1">
    <citation type="submission" date="2020-05" db="EMBL/GenBank/DDBJ databases">
        <authorList>
            <person name="Zhu T."/>
            <person name="Keshari N."/>
            <person name="Lu X."/>
        </authorList>
    </citation>
    <scope>NUCLEOTIDE SEQUENCE</scope>
    <source>
        <strain evidence="1">NK1-12</strain>
    </source>
</reference>
<organism evidence="1">
    <name type="scientific">Leptolyngbya sp. NK1-12</name>
    <dbReference type="NCBI Taxonomy" id="2547451"/>
    <lineage>
        <taxon>Bacteria</taxon>
        <taxon>Bacillati</taxon>
        <taxon>Cyanobacteriota</taxon>
        <taxon>Cyanophyceae</taxon>
        <taxon>Leptolyngbyales</taxon>
        <taxon>Leptolyngbyaceae</taxon>
        <taxon>Leptolyngbya group</taxon>
        <taxon>Leptolyngbya</taxon>
    </lineage>
</organism>
<sequence>MPAYVLHLGATVACVHGGQGQPAAPNPRVKVMGQPVVTQPIPYTIAGCSNPPTNLGPCVTANWLTGAVRVKVMGQPVLLQTSQAICLPTGTPLNVLITQLRVKAQ</sequence>
<protein>
    <recommendedName>
        <fullName evidence="2">DUF4280 domain-containing protein</fullName>
    </recommendedName>
</protein>
<dbReference type="AlphaFoldDB" id="A0AA96WE51"/>
<accession>A0AA96WE51</accession>
<proteinExistence type="predicted"/>
<dbReference type="EMBL" id="CP053586">
    <property type="protein sequence ID" value="WNZ23633.1"/>
    <property type="molecule type" value="Genomic_DNA"/>
</dbReference>
<evidence type="ECO:0000313" key="1">
    <source>
        <dbReference type="EMBL" id="WNZ23633.1"/>
    </source>
</evidence>
<gene>
    <name evidence="1" type="ORF">HJG54_12730</name>
</gene>
<dbReference type="RefSeq" id="WP_316435344.1">
    <property type="nucleotide sequence ID" value="NZ_CP053586.1"/>
</dbReference>
<name>A0AA96WE51_9CYAN</name>
<evidence type="ECO:0008006" key="2">
    <source>
        <dbReference type="Google" id="ProtNLM"/>
    </source>
</evidence>